<sequence>MRKEHVSLDNFTDERMVQIQMNRTSTATATTTRTSTATKIDLKKSQSHVGKDNSWRVKPTSAISPARKVHELSRTKSNAPRPVPDPTQQRTQDGPKPRRKHKATSQSP</sequence>
<name>A0A059DFJ0_EUCGR</name>
<accession>A0A059DFJ0</accession>
<dbReference type="EMBL" id="KK198753">
    <property type="protein sequence ID" value="KCW89181.1"/>
    <property type="molecule type" value="Genomic_DNA"/>
</dbReference>
<feature type="region of interest" description="Disordered" evidence="1">
    <location>
        <begin position="22"/>
        <end position="108"/>
    </location>
</feature>
<feature type="compositionally biased region" description="Low complexity" evidence="1">
    <location>
        <begin position="23"/>
        <end position="38"/>
    </location>
</feature>
<gene>
    <name evidence="2" type="ORF">EUGRSUZ_A01494</name>
</gene>
<protein>
    <submittedName>
        <fullName evidence="2">Uncharacterized protein</fullName>
    </submittedName>
</protein>
<feature type="compositionally biased region" description="Basic and acidic residues" evidence="1">
    <location>
        <begin position="40"/>
        <end position="55"/>
    </location>
</feature>
<dbReference type="AlphaFoldDB" id="A0A059DFJ0"/>
<organism evidence="2">
    <name type="scientific">Eucalyptus grandis</name>
    <name type="common">Flooded gum</name>
    <dbReference type="NCBI Taxonomy" id="71139"/>
    <lineage>
        <taxon>Eukaryota</taxon>
        <taxon>Viridiplantae</taxon>
        <taxon>Streptophyta</taxon>
        <taxon>Embryophyta</taxon>
        <taxon>Tracheophyta</taxon>
        <taxon>Spermatophyta</taxon>
        <taxon>Magnoliopsida</taxon>
        <taxon>eudicotyledons</taxon>
        <taxon>Gunneridae</taxon>
        <taxon>Pentapetalae</taxon>
        <taxon>rosids</taxon>
        <taxon>malvids</taxon>
        <taxon>Myrtales</taxon>
        <taxon>Myrtaceae</taxon>
        <taxon>Myrtoideae</taxon>
        <taxon>Eucalypteae</taxon>
        <taxon>Eucalyptus</taxon>
    </lineage>
</organism>
<reference evidence="2" key="1">
    <citation type="submission" date="2013-07" db="EMBL/GenBank/DDBJ databases">
        <title>The genome of Eucalyptus grandis.</title>
        <authorList>
            <person name="Schmutz J."/>
            <person name="Hayes R."/>
            <person name="Myburg A."/>
            <person name="Tuskan G."/>
            <person name="Grattapaglia D."/>
            <person name="Rokhsar D.S."/>
        </authorList>
    </citation>
    <scope>NUCLEOTIDE SEQUENCE</scope>
    <source>
        <tissue evidence="2">Leaf extractions</tissue>
    </source>
</reference>
<evidence type="ECO:0000256" key="1">
    <source>
        <dbReference type="SAM" id="MobiDB-lite"/>
    </source>
</evidence>
<dbReference type="Gramene" id="KCW89181">
    <property type="protein sequence ID" value="KCW89181"/>
    <property type="gene ID" value="EUGRSUZ_A01494"/>
</dbReference>
<feature type="compositionally biased region" description="Basic residues" evidence="1">
    <location>
        <begin position="97"/>
        <end position="108"/>
    </location>
</feature>
<proteinExistence type="predicted"/>
<evidence type="ECO:0000313" key="2">
    <source>
        <dbReference type="EMBL" id="KCW89181.1"/>
    </source>
</evidence>
<dbReference type="InParanoid" id="A0A059DFJ0"/>